<dbReference type="InterPro" id="IPR036249">
    <property type="entry name" value="Thioredoxin-like_sf"/>
</dbReference>
<dbReference type="PROSITE" id="PS50404">
    <property type="entry name" value="GST_NTER"/>
    <property type="match status" value="1"/>
</dbReference>
<dbReference type="Gene3D" id="1.20.1050.10">
    <property type="match status" value="1"/>
</dbReference>
<dbReference type="GeneID" id="54581375"/>
<evidence type="ECO:0000313" key="6">
    <source>
        <dbReference type="Proteomes" id="UP000800094"/>
    </source>
</evidence>
<dbReference type="Proteomes" id="UP000800094">
    <property type="component" value="Unassembled WGS sequence"/>
</dbReference>
<dbReference type="OrthoDB" id="249703at2759"/>
<dbReference type="Pfam" id="PF00043">
    <property type="entry name" value="GST_C"/>
    <property type="match status" value="1"/>
</dbReference>
<dbReference type="EMBL" id="ML987191">
    <property type="protein sequence ID" value="KAF2252954.1"/>
    <property type="molecule type" value="Genomic_DNA"/>
</dbReference>
<dbReference type="GO" id="GO:0005634">
    <property type="term" value="C:nucleus"/>
    <property type="evidence" value="ECO:0007669"/>
    <property type="project" value="TreeGrafter"/>
</dbReference>
<dbReference type="Gene3D" id="3.40.30.10">
    <property type="entry name" value="Glutaredoxin"/>
    <property type="match status" value="1"/>
</dbReference>
<sequence length="236" mass="26595">MAPFGILYTTNTFLHARVTKILAAAHLNNLNITIAPEFEYGVTNQTPEYKAKFPHGKIPALETPSGFYLAEAAAIAYYVSESGPFKDQLTGRTAEDRALVQMWMSFADLEVFLNATGILGPIMGVQKYIPETVEEKEKQFVRALKRLEYHLAQEGKVWLVRDDEFSLADLSVAASLYWPLRFFMDDEYRKEYPKTMGWWESLMGVEAVGKAFGAPVKLCEQRPPAEGSKPPAMKDQ</sequence>
<dbReference type="PANTHER" id="PTHR43986">
    <property type="entry name" value="ELONGATION FACTOR 1-GAMMA"/>
    <property type="match status" value="1"/>
</dbReference>
<evidence type="ECO:0000256" key="1">
    <source>
        <dbReference type="ARBA" id="ARBA00007409"/>
    </source>
</evidence>
<dbReference type="InterPro" id="IPR004046">
    <property type="entry name" value="GST_C"/>
</dbReference>
<dbReference type="InterPro" id="IPR040079">
    <property type="entry name" value="Glutathione_S-Trfase"/>
</dbReference>
<reference evidence="5" key="1">
    <citation type="journal article" date="2020" name="Stud. Mycol.">
        <title>101 Dothideomycetes genomes: a test case for predicting lifestyles and emergence of pathogens.</title>
        <authorList>
            <person name="Haridas S."/>
            <person name="Albert R."/>
            <person name="Binder M."/>
            <person name="Bloem J."/>
            <person name="Labutti K."/>
            <person name="Salamov A."/>
            <person name="Andreopoulos B."/>
            <person name="Baker S."/>
            <person name="Barry K."/>
            <person name="Bills G."/>
            <person name="Bluhm B."/>
            <person name="Cannon C."/>
            <person name="Castanera R."/>
            <person name="Culley D."/>
            <person name="Daum C."/>
            <person name="Ezra D."/>
            <person name="Gonzalez J."/>
            <person name="Henrissat B."/>
            <person name="Kuo A."/>
            <person name="Liang C."/>
            <person name="Lipzen A."/>
            <person name="Lutzoni F."/>
            <person name="Magnuson J."/>
            <person name="Mondo S."/>
            <person name="Nolan M."/>
            <person name="Ohm R."/>
            <person name="Pangilinan J."/>
            <person name="Park H.-J."/>
            <person name="Ramirez L."/>
            <person name="Alfaro M."/>
            <person name="Sun H."/>
            <person name="Tritt A."/>
            <person name="Yoshinaga Y."/>
            <person name="Zwiers L.-H."/>
            <person name="Turgeon B."/>
            <person name="Goodwin S."/>
            <person name="Spatafora J."/>
            <person name="Crous P."/>
            <person name="Grigoriev I."/>
        </authorList>
    </citation>
    <scope>NUCLEOTIDE SEQUENCE</scope>
    <source>
        <strain evidence="5">CBS 122368</strain>
    </source>
</reference>
<dbReference type="PROSITE" id="PS50405">
    <property type="entry name" value="GST_CTER"/>
    <property type="match status" value="1"/>
</dbReference>
<name>A0A6A6IQY3_9PLEO</name>
<proteinExistence type="inferred from homology"/>
<dbReference type="InterPro" id="IPR050802">
    <property type="entry name" value="EF-GSTs"/>
</dbReference>
<dbReference type="PANTHER" id="PTHR43986:SF10">
    <property type="entry name" value="ELONGATION FACTOR EEF-1B GAMMA SUBUNIT, PUTATIVE (AFU_ORTHOLOGUE AFUA_1G17120)-RELATED"/>
    <property type="match status" value="1"/>
</dbReference>
<dbReference type="Pfam" id="PF02798">
    <property type="entry name" value="GST_N"/>
    <property type="match status" value="1"/>
</dbReference>
<organism evidence="5 6">
    <name type="scientific">Trematosphaeria pertusa</name>
    <dbReference type="NCBI Taxonomy" id="390896"/>
    <lineage>
        <taxon>Eukaryota</taxon>
        <taxon>Fungi</taxon>
        <taxon>Dikarya</taxon>
        <taxon>Ascomycota</taxon>
        <taxon>Pezizomycotina</taxon>
        <taxon>Dothideomycetes</taxon>
        <taxon>Pleosporomycetidae</taxon>
        <taxon>Pleosporales</taxon>
        <taxon>Massarineae</taxon>
        <taxon>Trematosphaeriaceae</taxon>
        <taxon>Trematosphaeria</taxon>
    </lineage>
</organism>
<dbReference type="InterPro" id="IPR004045">
    <property type="entry name" value="Glutathione_S-Trfase_N"/>
</dbReference>
<dbReference type="GO" id="GO:0016740">
    <property type="term" value="F:transferase activity"/>
    <property type="evidence" value="ECO:0007669"/>
    <property type="project" value="UniProtKB-KW"/>
</dbReference>
<accession>A0A6A6IQY3</accession>
<dbReference type="CDD" id="cd03181">
    <property type="entry name" value="GST_C_EF1Bgamma_like"/>
    <property type="match status" value="1"/>
</dbReference>
<dbReference type="AlphaFoldDB" id="A0A6A6IQY3"/>
<feature type="domain" description="GST C-terminal" evidence="4">
    <location>
        <begin position="93"/>
        <end position="225"/>
    </location>
</feature>
<evidence type="ECO:0000259" key="4">
    <source>
        <dbReference type="PROSITE" id="PS50405"/>
    </source>
</evidence>
<dbReference type="RefSeq" id="XP_033687958.1">
    <property type="nucleotide sequence ID" value="XM_033828045.1"/>
</dbReference>
<dbReference type="GO" id="GO:0006414">
    <property type="term" value="P:translational elongation"/>
    <property type="evidence" value="ECO:0007669"/>
    <property type="project" value="TreeGrafter"/>
</dbReference>
<protein>
    <submittedName>
        <fullName evidence="5">Glutathione S-transferase</fullName>
    </submittedName>
</protein>
<keyword evidence="5" id="KW-0808">Transferase</keyword>
<dbReference type="GO" id="GO:0005737">
    <property type="term" value="C:cytoplasm"/>
    <property type="evidence" value="ECO:0007669"/>
    <property type="project" value="TreeGrafter"/>
</dbReference>
<dbReference type="InterPro" id="IPR010987">
    <property type="entry name" value="Glutathione-S-Trfase_C-like"/>
</dbReference>
<dbReference type="SUPFAM" id="SSF47616">
    <property type="entry name" value="GST C-terminal domain-like"/>
    <property type="match status" value="1"/>
</dbReference>
<dbReference type="CDD" id="cd03044">
    <property type="entry name" value="GST_N_EF1Bgamma"/>
    <property type="match status" value="1"/>
</dbReference>
<keyword evidence="6" id="KW-1185">Reference proteome</keyword>
<evidence type="ECO:0000313" key="5">
    <source>
        <dbReference type="EMBL" id="KAF2252954.1"/>
    </source>
</evidence>
<dbReference type="InterPro" id="IPR036282">
    <property type="entry name" value="Glutathione-S-Trfase_C_sf"/>
</dbReference>
<evidence type="ECO:0000259" key="3">
    <source>
        <dbReference type="PROSITE" id="PS50404"/>
    </source>
</evidence>
<dbReference type="FunFam" id="3.40.30.10:FF:000142">
    <property type="entry name" value="Elongation factor 1 gamma"/>
    <property type="match status" value="1"/>
</dbReference>
<dbReference type="SFLD" id="SFLDS00019">
    <property type="entry name" value="Glutathione_Transferase_(cytos"/>
    <property type="match status" value="1"/>
</dbReference>
<gene>
    <name evidence="5" type="ORF">BU26DRAFT_515354</name>
</gene>
<evidence type="ECO:0000256" key="2">
    <source>
        <dbReference type="RuleBase" id="RU003494"/>
    </source>
</evidence>
<dbReference type="SUPFAM" id="SSF52833">
    <property type="entry name" value="Thioredoxin-like"/>
    <property type="match status" value="1"/>
</dbReference>
<comment type="similarity">
    <text evidence="1 2">Belongs to the GST superfamily.</text>
</comment>
<feature type="domain" description="GST N-terminal" evidence="3">
    <location>
        <begin position="3"/>
        <end position="87"/>
    </location>
</feature>